<reference evidence="5" key="2">
    <citation type="submission" date="2010-07" db="EMBL/GenBank/DDBJ databases">
        <authorList>
            <consortium name="The Broad Institute Genome Sequencing Platform"/>
            <consortium name="Broad Institute Genome Sequencing Center for Infectious Disease"/>
            <person name="Ma L.-J."/>
            <person name="Dead R."/>
            <person name="Young S."/>
            <person name="Zeng Q."/>
            <person name="Koehrsen M."/>
            <person name="Alvarado L."/>
            <person name="Berlin A."/>
            <person name="Chapman S.B."/>
            <person name="Chen Z."/>
            <person name="Freedman E."/>
            <person name="Gellesch M."/>
            <person name="Goldberg J."/>
            <person name="Griggs A."/>
            <person name="Gujja S."/>
            <person name="Heilman E.R."/>
            <person name="Heiman D."/>
            <person name="Hepburn T."/>
            <person name="Howarth C."/>
            <person name="Jen D."/>
            <person name="Larson L."/>
            <person name="Mehta T."/>
            <person name="Neiman D."/>
            <person name="Pearson M."/>
            <person name="Roberts A."/>
            <person name="Saif S."/>
            <person name="Shea T."/>
            <person name="Shenoy N."/>
            <person name="Sisk P."/>
            <person name="Stolte C."/>
            <person name="Sykes S."/>
            <person name="Walk T."/>
            <person name="White J."/>
            <person name="Yandava C."/>
            <person name="Haas B."/>
            <person name="Nusbaum C."/>
            <person name="Birren B."/>
        </authorList>
    </citation>
    <scope>NUCLEOTIDE SEQUENCE</scope>
    <source>
        <strain evidence="5">R3-111a-1</strain>
    </source>
</reference>
<evidence type="ECO:0000313" key="6">
    <source>
        <dbReference type="EnsemblFungi" id="EJT76795"/>
    </source>
</evidence>
<evidence type="ECO:0000256" key="3">
    <source>
        <dbReference type="SAM" id="MobiDB-lite"/>
    </source>
</evidence>
<feature type="transmembrane region" description="Helical" evidence="4">
    <location>
        <begin position="20"/>
        <end position="43"/>
    </location>
</feature>
<organism evidence="5">
    <name type="scientific">Gaeumannomyces tritici (strain R3-111a-1)</name>
    <name type="common">Wheat and barley take-all root rot fungus</name>
    <name type="synonym">Gaeumannomyces graminis var. tritici</name>
    <dbReference type="NCBI Taxonomy" id="644352"/>
    <lineage>
        <taxon>Eukaryota</taxon>
        <taxon>Fungi</taxon>
        <taxon>Dikarya</taxon>
        <taxon>Ascomycota</taxon>
        <taxon>Pezizomycotina</taxon>
        <taxon>Sordariomycetes</taxon>
        <taxon>Sordariomycetidae</taxon>
        <taxon>Magnaporthales</taxon>
        <taxon>Magnaporthaceae</taxon>
        <taxon>Gaeumannomyces</taxon>
    </lineage>
</organism>
<evidence type="ECO:0008006" key="8">
    <source>
        <dbReference type="Google" id="ProtNLM"/>
    </source>
</evidence>
<evidence type="ECO:0000256" key="1">
    <source>
        <dbReference type="ARBA" id="ARBA00006484"/>
    </source>
</evidence>
<dbReference type="InterPro" id="IPR002347">
    <property type="entry name" value="SDR_fam"/>
</dbReference>
<dbReference type="Gene3D" id="3.40.50.720">
    <property type="entry name" value="NAD(P)-binding Rossmann-like Domain"/>
    <property type="match status" value="1"/>
</dbReference>
<dbReference type="RefSeq" id="XP_009222795.1">
    <property type="nucleotide sequence ID" value="XM_009224531.1"/>
</dbReference>
<dbReference type="eggNOG" id="KOG1014">
    <property type="taxonomic scope" value="Eukaryota"/>
</dbReference>
<dbReference type="SUPFAM" id="SSF51735">
    <property type="entry name" value="NAD(P)-binding Rossmann-fold domains"/>
    <property type="match status" value="1"/>
</dbReference>
<dbReference type="HOGENOM" id="CLU_010194_38_2_1"/>
<sequence>MADGAAGADLGAILGPTLPFAAIGLLTALYWVCRVASFGLAYARPSRLSRYLHHGGGGPVSDSGSGGGGGQQQPRPPWALVTGASDGIGKHLAAELADFGFNVVLHGRNPEKLAKVEEALADRFPSRKFRVIVADVSRVPCSGCSKPVPVAASARAHEPSADSKEIGIGGAGDGEPTDSSQGLARATPASAPAAVDLDAILAQLADLHLTVVINNAGGALYDPGPFCGIEAYSARALTENVSANALFPLLLTSRLMSRLTAASPSLVVNVGSMSDQAMPRLPSYAPSKAFLACMSSCLALDAAFEGGARGAVEVVCVRVGDSTGTAHAGRRPSLFVPDAGRVARCILARVGCGRAVVVPYFWHAVQDAAAGMLPAWIKDRVVIYAMRQKTEQERLGLA</sequence>
<dbReference type="PRINTS" id="PR00081">
    <property type="entry name" value="GDHRDH"/>
</dbReference>
<dbReference type="VEuPathDB" id="FungiDB:GGTG_06710"/>
<dbReference type="InterPro" id="IPR036291">
    <property type="entry name" value="NAD(P)-bd_dom_sf"/>
</dbReference>
<comment type="similarity">
    <text evidence="1">Belongs to the short-chain dehydrogenases/reductases (SDR) family.</text>
</comment>
<dbReference type="PANTHER" id="PTHR43899:SF13">
    <property type="entry name" value="RH59310P"/>
    <property type="match status" value="1"/>
</dbReference>
<proteinExistence type="inferred from homology"/>
<reference evidence="6" key="4">
    <citation type="journal article" date="2015" name="G3 (Bethesda)">
        <title>Genome sequences of three phytopathogenic species of the Magnaporthaceae family of fungi.</title>
        <authorList>
            <person name="Okagaki L.H."/>
            <person name="Nunes C.C."/>
            <person name="Sailsbery J."/>
            <person name="Clay B."/>
            <person name="Brown D."/>
            <person name="John T."/>
            <person name="Oh Y."/>
            <person name="Young N."/>
            <person name="Fitzgerald M."/>
            <person name="Haas B.J."/>
            <person name="Zeng Q."/>
            <person name="Young S."/>
            <person name="Adiconis X."/>
            <person name="Fan L."/>
            <person name="Levin J.Z."/>
            <person name="Mitchell T.K."/>
            <person name="Okubara P.A."/>
            <person name="Farman M.L."/>
            <person name="Kohn L.M."/>
            <person name="Birren B."/>
            <person name="Ma L.-J."/>
            <person name="Dean R.A."/>
        </authorList>
    </citation>
    <scope>NUCLEOTIDE SEQUENCE</scope>
    <source>
        <strain evidence="6">R3-111a-1</strain>
    </source>
</reference>
<dbReference type="GeneID" id="20347168"/>
<evidence type="ECO:0000313" key="7">
    <source>
        <dbReference type="Proteomes" id="UP000006039"/>
    </source>
</evidence>
<keyword evidence="4" id="KW-1133">Transmembrane helix</keyword>
<dbReference type="AlphaFoldDB" id="J3NZL2"/>
<dbReference type="InterPro" id="IPR051019">
    <property type="entry name" value="VLCFA-Steroid_DH"/>
</dbReference>
<dbReference type="EnsemblFungi" id="EJT76795">
    <property type="protein sequence ID" value="EJT76795"/>
    <property type="gene ID" value="GGTG_06710"/>
</dbReference>
<reference evidence="5" key="3">
    <citation type="submission" date="2010-09" db="EMBL/GenBank/DDBJ databases">
        <title>Annotation of Gaeumannomyces graminis var. tritici R3-111a-1.</title>
        <authorList>
            <consortium name="The Broad Institute Genome Sequencing Platform"/>
            <person name="Ma L.-J."/>
            <person name="Dead R."/>
            <person name="Young S.K."/>
            <person name="Zeng Q."/>
            <person name="Gargeya S."/>
            <person name="Fitzgerald M."/>
            <person name="Haas B."/>
            <person name="Abouelleil A."/>
            <person name="Alvarado L."/>
            <person name="Arachchi H.M."/>
            <person name="Berlin A."/>
            <person name="Brown A."/>
            <person name="Chapman S.B."/>
            <person name="Chen Z."/>
            <person name="Dunbar C."/>
            <person name="Freedman E."/>
            <person name="Gearin G."/>
            <person name="Gellesch M."/>
            <person name="Goldberg J."/>
            <person name="Griggs A."/>
            <person name="Gujja S."/>
            <person name="Heiman D."/>
            <person name="Howarth C."/>
            <person name="Larson L."/>
            <person name="Lui A."/>
            <person name="MacDonald P.J.P."/>
            <person name="Mehta T."/>
            <person name="Montmayeur A."/>
            <person name="Murphy C."/>
            <person name="Neiman D."/>
            <person name="Pearson M."/>
            <person name="Priest M."/>
            <person name="Roberts A."/>
            <person name="Saif S."/>
            <person name="Shea T."/>
            <person name="Shenoy N."/>
            <person name="Sisk P."/>
            <person name="Stolte C."/>
            <person name="Sykes S."/>
            <person name="Yandava C."/>
            <person name="Wortman J."/>
            <person name="Nusbaum C."/>
            <person name="Birren B."/>
        </authorList>
    </citation>
    <scope>NUCLEOTIDE SEQUENCE</scope>
    <source>
        <strain evidence="5">R3-111a-1</strain>
    </source>
</reference>
<evidence type="ECO:0000313" key="5">
    <source>
        <dbReference type="EMBL" id="EJT76795.1"/>
    </source>
</evidence>
<name>J3NZL2_GAET3</name>
<protein>
    <recommendedName>
        <fullName evidence="8">Estradiol 17-beta-dehydrogenase 12</fullName>
    </recommendedName>
</protein>
<dbReference type="Pfam" id="PF00106">
    <property type="entry name" value="adh_short"/>
    <property type="match status" value="2"/>
</dbReference>
<evidence type="ECO:0000256" key="4">
    <source>
        <dbReference type="SAM" id="Phobius"/>
    </source>
</evidence>
<dbReference type="OrthoDB" id="47007at2759"/>
<keyword evidence="7" id="KW-1185">Reference proteome</keyword>
<dbReference type="GO" id="GO:0016491">
    <property type="term" value="F:oxidoreductase activity"/>
    <property type="evidence" value="ECO:0007669"/>
    <property type="project" value="UniProtKB-KW"/>
</dbReference>
<dbReference type="GO" id="GO:0005783">
    <property type="term" value="C:endoplasmic reticulum"/>
    <property type="evidence" value="ECO:0007669"/>
    <property type="project" value="TreeGrafter"/>
</dbReference>
<feature type="region of interest" description="Disordered" evidence="3">
    <location>
        <begin position="154"/>
        <end position="187"/>
    </location>
</feature>
<feature type="compositionally biased region" description="Gly residues" evidence="3">
    <location>
        <begin position="54"/>
        <end position="71"/>
    </location>
</feature>
<gene>
    <name evidence="6" type="primary">20347168</name>
    <name evidence="5" type="ORF">GGTG_06710</name>
</gene>
<dbReference type="EMBL" id="GL385397">
    <property type="protein sequence ID" value="EJT76795.1"/>
    <property type="molecule type" value="Genomic_DNA"/>
</dbReference>
<accession>J3NZL2</accession>
<evidence type="ECO:0000256" key="2">
    <source>
        <dbReference type="ARBA" id="ARBA00023002"/>
    </source>
</evidence>
<reference evidence="7" key="1">
    <citation type="submission" date="2010-07" db="EMBL/GenBank/DDBJ databases">
        <title>The genome sequence of Gaeumannomyces graminis var. tritici strain R3-111a-1.</title>
        <authorList>
            <consortium name="The Broad Institute Genome Sequencing Platform"/>
            <person name="Ma L.-J."/>
            <person name="Dead R."/>
            <person name="Young S."/>
            <person name="Zeng Q."/>
            <person name="Koehrsen M."/>
            <person name="Alvarado L."/>
            <person name="Berlin A."/>
            <person name="Chapman S.B."/>
            <person name="Chen Z."/>
            <person name="Freedman E."/>
            <person name="Gellesch M."/>
            <person name="Goldberg J."/>
            <person name="Griggs A."/>
            <person name="Gujja S."/>
            <person name="Heilman E.R."/>
            <person name="Heiman D."/>
            <person name="Hepburn T."/>
            <person name="Howarth C."/>
            <person name="Jen D."/>
            <person name="Larson L."/>
            <person name="Mehta T."/>
            <person name="Neiman D."/>
            <person name="Pearson M."/>
            <person name="Roberts A."/>
            <person name="Saif S."/>
            <person name="Shea T."/>
            <person name="Shenoy N."/>
            <person name="Sisk P."/>
            <person name="Stolte C."/>
            <person name="Sykes S."/>
            <person name="Walk T."/>
            <person name="White J."/>
            <person name="Yandava C."/>
            <person name="Haas B."/>
            <person name="Nusbaum C."/>
            <person name="Birren B."/>
        </authorList>
    </citation>
    <scope>NUCLEOTIDE SEQUENCE [LARGE SCALE GENOMIC DNA]</scope>
    <source>
        <strain evidence="7">R3-111a-1</strain>
    </source>
</reference>
<feature type="region of interest" description="Disordered" evidence="3">
    <location>
        <begin position="54"/>
        <end position="79"/>
    </location>
</feature>
<keyword evidence="2" id="KW-0560">Oxidoreductase</keyword>
<dbReference type="Proteomes" id="UP000006039">
    <property type="component" value="Unassembled WGS sequence"/>
</dbReference>
<reference evidence="6" key="5">
    <citation type="submission" date="2018-04" db="UniProtKB">
        <authorList>
            <consortium name="EnsemblFungi"/>
        </authorList>
    </citation>
    <scope>IDENTIFICATION</scope>
    <source>
        <strain evidence="6">R3-111a-1</strain>
    </source>
</reference>
<keyword evidence="4" id="KW-0812">Transmembrane</keyword>
<feature type="compositionally biased region" description="Basic and acidic residues" evidence="3">
    <location>
        <begin position="155"/>
        <end position="165"/>
    </location>
</feature>
<dbReference type="PANTHER" id="PTHR43899">
    <property type="entry name" value="RH59310P"/>
    <property type="match status" value="1"/>
</dbReference>
<dbReference type="STRING" id="644352.J3NZL2"/>
<keyword evidence="4" id="KW-0472">Membrane</keyword>